<accession>A0ABR5CBS6</accession>
<dbReference type="SUPFAM" id="SSF63825">
    <property type="entry name" value="YWTD domain"/>
    <property type="match status" value="1"/>
</dbReference>
<keyword evidence="1" id="KW-1133">Transmembrane helix</keyword>
<dbReference type="Pfam" id="PF21959">
    <property type="entry name" value="DUF6923"/>
    <property type="match status" value="1"/>
</dbReference>
<reference evidence="3 4" key="1">
    <citation type="journal article" date="2001" name="Int. J. Syst. Evol. Microbiol.">
        <title>Agreia bicolorata gen. nov., sp. nov., to accommodate actinobacteria isolated from narrow reed grass infected by the nematode Heteroanguina graminophila.</title>
        <authorList>
            <person name="Evtushenko L.I."/>
            <person name="Dorofeeva L.V."/>
            <person name="Dobrovolskaya T.G."/>
            <person name="Streshinskaya G.M."/>
            <person name="Subbotin S.A."/>
            <person name="Tiedje J.M."/>
        </authorList>
    </citation>
    <scope>NUCLEOTIDE SEQUENCE [LARGE SCALE GENOMIC DNA]</scope>
    <source>
        <strain evidence="3 4">VKM Ac-1804</strain>
    </source>
</reference>
<evidence type="ECO:0000313" key="4">
    <source>
        <dbReference type="Proteomes" id="UP000032503"/>
    </source>
</evidence>
<evidence type="ECO:0000259" key="2">
    <source>
        <dbReference type="Pfam" id="PF21959"/>
    </source>
</evidence>
<evidence type="ECO:0000256" key="1">
    <source>
        <dbReference type="SAM" id="Phobius"/>
    </source>
</evidence>
<proteinExistence type="predicted"/>
<dbReference type="Proteomes" id="UP000032503">
    <property type="component" value="Unassembled WGS sequence"/>
</dbReference>
<feature type="transmembrane region" description="Helical" evidence="1">
    <location>
        <begin position="313"/>
        <end position="335"/>
    </location>
</feature>
<protein>
    <recommendedName>
        <fullName evidence="2">DUF6923 domain-containing protein</fullName>
    </recommendedName>
</protein>
<gene>
    <name evidence="3" type="ORF">TZ00_17595</name>
</gene>
<keyword evidence="1" id="KW-0472">Membrane</keyword>
<organism evidence="3 4">
    <name type="scientific">Agreia bicolorata</name>
    <dbReference type="NCBI Taxonomy" id="110935"/>
    <lineage>
        <taxon>Bacteria</taxon>
        <taxon>Bacillati</taxon>
        <taxon>Actinomycetota</taxon>
        <taxon>Actinomycetes</taxon>
        <taxon>Micrococcales</taxon>
        <taxon>Microbacteriaceae</taxon>
        <taxon>Agreia</taxon>
    </lineage>
</organism>
<dbReference type="InterPro" id="IPR054215">
    <property type="entry name" value="DUF6923"/>
</dbReference>
<keyword evidence="4" id="KW-1185">Reference proteome</keyword>
<comment type="caution">
    <text evidence="3">The sequence shown here is derived from an EMBL/GenBank/DDBJ whole genome shotgun (WGS) entry which is preliminary data.</text>
</comment>
<dbReference type="RefSeq" id="WP_044443718.1">
    <property type="nucleotide sequence ID" value="NZ_JYFC01000010.1"/>
</dbReference>
<evidence type="ECO:0000313" key="3">
    <source>
        <dbReference type="EMBL" id="KJC62977.1"/>
    </source>
</evidence>
<dbReference type="EMBL" id="JYFC01000010">
    <property type="protein sequence ID" value="KJC62977.1"/>
    <property type="molecule type" value="Genomic_DNA"/>
</dbReference>
<feature type="domain" description="DUF6923" evidence="2">
    <location>
        <begin position="44"/>
        <end position="203"/>
    </location>
</feature>
<sequence>MHNSRLRAKLTTGIATLVIGFVGIGVVAAPAAAAGGRSLPAGSSLYALSCDEGILNPQLFSIDAATAGATAIGAATSEENACAGQPAWNPLTSTAYFVSWGPDTTLGTVDLTTGASATVAPFTFEGGGERVDSLAIGLDGAAFAISGDELFTVDLTTGELAEVGQLGVVGLYGFAVDPTTGDFFAISPEGLLYSVDVTTGAATLVGDTGLNSGSFNAPFSLQIDSAGILWIEGDSFEPDLGFVANLWSVDPADLSSSSVLSGAIAVGEDPVYSEALLFVPAPVKPVVPVAPVVEPAVVVAPVAPQLANTGVDAAPIAAGGALVALLGLALLAPAIRRRAAR</sequence>
<keyword evidence="1" id="KW-0812">Transmembrane</keyword>
<name>A0ABR5CBS6_9MICO</name>